<name>A0AAW1VKA6_RUBAR</name>
<dbReference type="Proteomes" id="UP001457282">
    <property type="component" value="Unassembled WGS sequence"/>
</dbReference>
<dbReference type="AlphaFoldDB" id="A0AAW1VKA6"/>
<evidence type="ECO:0000313" key="1">
    <source>
        <dbReference type="EMBL" id="KAK9901906.1"/>
    </source>
</evidence>
<evidence type="ECO:0000313" key="2">
    <source>
        <dbReference type="Proteomes" id="UP001457282"/>
    </source>
</evidence>
<gene>
    <name evidence="1" type="ORF">M0R45_001863</name>
</gene>
<dbReference type="EMBL" id="JBEDUW010000272">
    <property type="protein sequence ID" value="KAK9901906.1"/>
    <property type="molecule type" value="Genomic_DNA"/>
</dbReference>
<reference evidence="1 2" key="1">
    <citation type="journal article" date="2023" name="G3 (Bethesda)">
        <title>A chromosome-length genome assembly and annotation of blackberry (Rubus argutus, cv. 'Hillquist').</title>
        <authorList>
            <person name="Bruna T."/>
            <person name="Aryal R."/>
            <person name="Dudchenko O."/>
            <person name="Sargent D.J."/>
            <person name="Mead D."/>
            <person name="Buti M."/>
            <person name="Cavallini A."/>
            <person name="Hytonen T."/>
            <person name="Andres J."/>
            <person name="Pham M."/>
            <person name="Weisz D."/>
            <person name="Mascagni F."/>
            <person name="Usai G."/>
            <person name="Natali L."/>
            <person name="Bassil N."/>
            <person name="Fernandez G.E."/>
            <person name="Lomsadze A."/>
            <person name="Armour M."/>
            <person name="Olukolu B."/>
            <person name="Poorten T."/>
            <person name="Britton C."/>
            <person name="Davik J."/>
            <person name="Ashrafi H."/>
            <person name="Aiden E.L."/>
            <person name="Borodovsky M."/>
            <person name="Worthington M."/>
        </authorList>
    </citation>
    <scope>NUCLEOTIDE SEQUENCE [LARGE SCALE GENOMIC DNA]</scope>
    <source>
        <strain evidence="1">PI 553951</strain>
    </source>
</reference>
<organism evidence="1 2">
    <name type="scientific">Rubus argutus</name>
    <name type="common">Southern blackberry</name>
    <dbReference type="NCBI Taxonomy" id="59490"/>
    <lineage>
        <taxon>Eukaryota</taxon>
        <taxon>Viridiplantae</taxon>
        <taxon>Streptophyta</taxon>
        <taxon>Embryophyta</taxon>
        <taxon>Tracheophyta</taxon>
        <taxon>Spermatophyta</taxon>
        <taxon>Magnoliopsida</taxon>
        <taxon>eudicotyledons</taxon>
        <taxon>Gunneridae</taxon>
        <taxon>Pentapetalae</taxon>
        <taxon>rosids</taxon>
        <taxon>fabids</taxon>
        <taxon>Rosales</taxon>
        <taxon>Rosaceae</taxon>
        <taxon>Rosoideae</taxon>
        <taxon>Rosoideae incertae sedis</taxon>
        <taxon>Rubus</taxon>
    </lineage>
</organism>
<protein>
    <submittedName>
        <fullName evidence="1">Uncharacterized protein</fullName>
    </submittedName>
</protein>
<comment type="caution">
    <text evidence="1">The sequence shown here is derived from an EMBL/GenBank/DDBJ whole genome shotgun (WGS) entry which is preliminary data.</text>
</comment>
<proteinExistence type="predicted"/>
<sequence length="71" mass="7130">MGGLSDGVADLDNQRCGGFGIEDGAAMITVEARVGMAEMVEGYGFVTENGGGDAAWMGQRSRIGADGLGAC</sequence>
<keyword evidence="2" id="KW-1185">Reference proteome</keyword>
<accession>A0AAW1VKA6</accession>